<proteinExistence type="inferred from homology"/>
<dbReference type="InterPro" id="IPR031107">
    <property type="entry name" value="Small_HSP"/>
</dbReference>
<gene>
    <name evidence="6" type="ORF">AMTR_s00165p00056090</name>
</gene>
<feature type="domain" description="CS" evidence="5">
    <location>
        <begin position="51"/>
        <end position="158"/>
    </location>
</feature>
<dbReference type="InterPro" id="IPR007052">
    <property type="entry name" value="CS_dom"/>
</dbReference>
<evidence type="ECO:0000259" key="4">
    <source>
        <dbReference type="PROSITE" id="PS01031"/>
    </source>
</evidence>
<dbReference type="GO" id="GO:0042542">
    <property type="term" value="P:response to hydrogen peroxide"/>
    <property type="evidence" value="ECO:0000318"/>
    <property type="project" value="GO_Central"/>
</dbReference>
<dbReference type="AlphaFoldDB" id="W1PW91"/>
<dbReference type="OrthoDB" id="5511210at2759"/>
<evidence type="ECO:0000256" key="1">
    <source>
        <dbReference type="ARBA" id="ARBA00023016"/>
    </source>
</evidence>
<dbReference type="Gene3D" id="2.60.40.790">
    <property type="match status" value="1"/>
</dbReference>
<sequence length="164" mass="18644">MAMMPTGFGRRSNVFDPFSLDIWDPFEAFLPSPFNMSPRSLIPHDPTSSAILNPRFDWKETDNAHIIKADLPGLNKEDVKVELEEGSVLRISGERKKEVEEENEKWHRVERSHGKFVRRFRLPNNAKVDEVNATMENGVLTVTIPKGEVRKPVVKSIEVSGCDS</sequence>
<dbReference type="EMBL" id="KI392640">
    <property type="protein sequence ID" value="ERN12016.1"/>
    <property type="molecule type" value="Genomic_DNA"/>
</dbReference>
<dbReference type="GO" id="GO:0009408">
    <property type="term" value="P:response to heat"/>
    <property type="evidence" value="ECO:0000318"/>
    <property type="project" value="GO_Central"/>
</dbReference>
<dbReference type="GO" id="GO:0006457">
    <property type="term" value="P:protein folding"/>
    <property type="evidence" value="ECO:0000318"/>
    <property type="project" value="GO_Central"/>
</dbReference>
<dbReference type="PROSITE" id="PS51203">
    <property type="entry name" value="CS"/>
    <property type="match status" value="1"/>
</dbReference>
<dbReference type="CDD" id="cd06472">
    <property type="entry name" value="ACD_ScHsp26_like"/>
    <property type="match status" value="1"/>
</dbReference>
<dbReference type="HOGENOM" id="CLU_046737_5_0_1"/>
<dbReference type="PROSITE" id="PS01031">
    <property type="entry name" value="SHSP"/>
    <property type="match status" value="1"/>
</dbReference>
<organism evidence="6 7">
    <name type="scientific">Amborella trichopoda</name>
    <dbReference type="NCBI Taxonomy" id="13333"/>
    <lineage>
        <taxon>Eukaryota</taxon>
        <taxon>Viridiplantae</taxon>
        <taxon>Streptophyta</taxon>
        <taxon>Embryophyta</taxon>
        <taxon>Tracheophyta</taxon>
        <taxon>Spermatophyta</taxon>
        <taxon>Magnoliopsida</taxon>
        <taxon>Amborellales</taxon>
        <taxon>Amborellaceae</taxon>
        <taxon>Amborella</taxon>
    </lineage>
</organism>
<name>W1PW91_AMBTC</name>
<dbReference type="Pfam" id="PF00011">
    <property type="entry name" value="HSP20"/>
    <property type="match status" value="1"/>
</dbReference>
<evidence type="ECO:0000313" key="7">
    <source>
        <dbReference type="Proteomes" id="UP000017836"/>
    </source>
</evidence>
<evidence type="ECO:0000313" key="6">
    <source>
        <dbReference type="EMBL" id="ERN12016.1"/>
    </source>
</evidence>
<dbReference type="SUPFAM" id="SSF49764">
    <property type="entry name" value="HSP20-like chaperones"/>
    <property type="match status" value="1"/>
</dbReference>
<dbReference type="GO" id="GO:0009651">
    <property type="term" value="P:response to salt stress"/>
    <property type="evidence" value="ECO:0000318"/>
    <property type="project" value="GO_Central"/>
</dbReference>
<feature type="domain" description="SHSP" evidence="4">
    <location>
        <begin position="47"/>
        <end position="162"/>
    </location>
</feature>
<protein>
    <submittedName>
        <fullName evidence="6">Uncharacterized protein</fullName>
    </submittedName>
</protein>
<accession>W1PW91</accession>
<dbReference type="GO" id="GO:0051259">
    <property type="term" value="P:protein complex oligomerization"/>
    <property type="evidence" value="ECO:0000318"/>
    <property type="project" value="GO_Central"/>
</dbReference>
<dbReference type="InterPro" id="IPR008978">
    <property type="entry name" value="HSP20-like_chaperone"/>
</dbReference>
<evidence type="ECO:0000256" key="2">
    <source>
        <dbReference type="PROSITE-ProRule" id="PRU00285"/>
    </source>
</evidence>
<dbReference type="FunFam" id="2.60.40.790:FF:000009">
    <property type="entry name" value="17.6 kDa class I heat shock protein-like"/>
    <property type="match status" value="1"/>
</dbReference>
<keyword evidence="7" id="KW-1185">Reference proteome</keyword>
<evidence type="ECO:0000259" key="5">
    <source>
        <dbReference type="PROSITE" id="PS51203"/>
    </source>
</evidence>
<keyword evidence="1" id="KW-0346">Stress response</keyword>
<comment type="similarity">
    <text evidence="2 3">Belongs to the small heat shock protein (HSP20) family.</text>
</comment>
<dbReference type="eggNOG" id="KOG0710">
    <property type="taxonomic scope" value="Eukaryota"/>
</dbReference>
<dbReference type="PANTHER" id="PTHR11527">
    <property type="entry name" value="HEAT-SHOCK PROTEIN 20 FAMILY MEMBER"/>
    <property type="match status" value="1"/>
</dbReference>
<dbReference type="GO" id="GO:0051082">
    <property type="term" value="F:unfolded protein binding"/>
    <property type="evidence" value="ECO:0000318"/>
    <property type="project" value="GO_Central"/>
</dbReference>
<reference evidence="7" key="1">
    <citation type="journal article" date="2013" name="Science">
        <title>The Amborella genome and the evolution of flowering plants.</title>
        <authorList>
            <consortium name="Amborella Genome Project"/>
        </authorList>
    </citation>
    <scope>NUCLEOTIDE SEQUENCE [LARGE SCALE GENOMIC DNA]</scope>
</reference>
<dbReference type="Gramene" id="ERN12016">
    <property type="protein sequence ID" value="ERN12016"/>
    <property type="gene ID" value="AMTR_s00165p00056090"/>
</dbReference>
<dbReference type="OMA" id="MFENAPA"/>
<dbReference type="KEGG" id="atr:18440220"/>
<dbReference type="InterPro" id="IPR002068">
    <property type="entry name" value="A-crystallin/Hsp20_dom"/>
</dbReference>
<dbReference type="Proteomes" id="UP000017836">
    <property type="component" value="Unassembled WGS sequence"/>
</dbReference>
<evidence type="ECO:0000256" key="3">
    <source>
        <dbReference type="RuleBase" id="RU003616"/>
    </source>
</evidence>